<name>A0ABQ5RD18_9MICO</name>
<gene>
    <name evidence="2" type="ORF">BCONGLO52_06370</name>
</gene>
<feature type="compositionally biased region" description="Basic and acidic residues" evidence="1">
    <location>
        <begin position="123"/>
        <end position="139"/>
    </location>
</feature>
<evidence type="ECO:0000313" key="2">
    <source>
        <dbReference type="EMBL" id="GLI29796.1"/>
    </source>
</evidence>
<keyword evidence="3" id="KW-1185">Reference proteome</keyword>
<sequence>MCGGSRPAEALGASGEDCGRVPVGASVRPVRAARTSLVAVVRAPRARVRRAASALCPVGPSAILRSRCGGTIPCTGPGTGTRAADRGRRRPAPCRGGGGRGSCGAGLMPPSSPRSLTKGSAPEVRDLGGAVRERCPGGA</sequence>
<comment type="caution">
    <text evidence="2">The sequence shown here is derived from an EMBL/GenBank/DDBJ whole genome shotgun (WGS) entry which is preliminary data.</text>
</comment>
<protein>
    <submittedName>
        <fullName evidence="2">Uncharacterized protein</fullName>
    </submittedName>
</protein>
<evidence type="ECO:0000313" key="3">
    <source>
        <dbReference type="Proteomes" id="UP001144451"/>
    </source>
</evidence>
<accession>A0ABQ5RD18</accession>
<evidence type="ECO:0000256" key="1">
    <source>
        <dbReference type="SAM" id="MobiDB-lite"/>
    </source>
</evidence>
<feature type="compositionally biased region" description="Gly residues" evidence="1">
    <location>
        <begin position="95"/>
        <end position="104"/>
    </location>
</feature>
<feature type="region of interest" description="Disordered" evidence="1">
    <location>
        <begin position="74"/>
        <end position="139"/>
    </location>
</feature>
<reference evidence="2" key="1">
    <citation type="submission" date="2022-12" db="EMBL/GenBank/DDBJ databases">
        <title>Reference genome sequencing for broad-spectrum identification of bacterial and archaeal isolates by mass spectrometry.</title>
        <authorList>
            <person name="Sekiguchi Y."/>
            <person name="Tourlousse D.M."/>
        </authorList>
    </citation>
    <scope>NUCLEOTIDE SEQUENCE</scope>
    <source>
        <strain evidence="2">5-2</strain>
    </source>
</reference>
<organism evidence="2 3">
    <name type="scientific">Brachybacterium conglomeratum</name>
    <dbReference type="NCBI Taxonomy" id="47846"/>
    <lineage>
        <taxon>Bacteria</taxon>
        <taxon>Bacillati</taxon>
        <taxon>Actinomycetota</taxon>
        <taxon>Actinomycetes</taxon>
        <taxon>Micrococcales</taxon>
        <taxon>Dermabacteraceae</taxon>
        <taxon>Brachybacterium</taxon>
    </lineage>
</organism>
<dbReference type="Proteomes" id="UP001144451">
    <property type="component" value="Unassembled WGS sequence"/>
</dbReference>
<proteinExistence type="predicted"/>
<dbReference type="EMBL" id="BSDQ01000001">
    <property type="protein sequence ID" value="GLI29796.1"/>
    <property type="molecule type" value="Genomic_DNA"/>
</dbReference>